<keyword evidence="3" id="KW-1185">Reference proteome</keyword>
<dbReference type="OrthoDB" id="4504960at2759"/>
<dbReference type="EMBL" id="SGPL01000606">
    <property type="protein sequence ID" value="THH09823.1"/>
    <property type="molecule type" value="Genomic_DNA"/>
</dbReference>
<organism evidence="2 3">
    <name type="scientific">Bondarzewia mesenterica</name>
    <dbReference type="NCBI Taxonomy" id="1095465"/>
    <lineage>
        <taxon>Eukaryota</taxon>
        <taxon>Fungi</taxon>
        <taxon>Dikarya</taxon>
        <taxon>Basidiomycota</taxon>
        <taxon>Agaricomycotina</taxon>
        <taxon>Agaricomycetes</taxon>
        <taxon>Russulales</taxon>
        <taxon>Bondarzewiaceae</taxon>
        <taxon>Bondarzewia</taxon>
    </lineage>
</organism>
<proteinExistence type="predicted"/>
<comment type="caution">
    <text evidence="2">The sequence shown here is derived from an EMBL/GenBank/DDBJ whole genome shotgun (WGS) entry which is preliminary data.</text>
</comment>
<evidence type="ECO:0000313" key="2">
    <source>
        <dbReference type="EMBL" id="THH09823.1"/>
    </source>
</evidence>
<sequence length="205" mass="22039">MWNPNVEHAENVAGFVRKGHGDFSIGEVNTTLLVRDNHPLLILTDGSPCPSAEHLRASTAVRFICDTSVFGSGNPQFVAQLPPDDASACAFFVEWRTHAQRSPNARNGSITALIASPGRARVPGKVATMVIHLRLMDGAWRRGFSRLPSLPEEEEEAIMGVDNDDHGRHSLPDQAARLPESGGQGGESESTTPAKGLDTNGVIRL</sequence>
<dbReference type="Proteomes" id="UP000310158">
    <property type="component" value="Unassembled WGS sequence"/>
</dbReference>
<evidence type="ECO:0000313" key="3">
    <source>
        <dbReference type="Proteomes" id="UP000310158"/>
    </source>
</evidence>
<evidence type="ECO:0000256" key="1">
    <source>
        <dbReference type="SAM" id="MobiDB-lite"/>
    </source>
</evidence>
<feature type="region of interest" description="Disordered" evidence="1">
    <location>
        <begin position="162"/>
        <end position="205"/>
    </location>
</feature>
<protein>
    <submittedName>
        <fullName evidence="2">Uncharacterized protein</fullName>
    </submittedName>
</protein>
<dbReference type="AlphaFoldDB" id="A0A4V3XDI3"/>
<gene>
    <name evidence="2" type="ORF">EW146_g8566</name>
</gene>
<reference evidence="2 3" key="1">
    <citation type="submission" date="2019-02" db="EMBL/GenBank/DDBJ databases">
        <title>Genome sequencing of the rare red list fungi Bondarzewia mesenterica.</title>
        <authorList>
            <person name="Buettner E."/>
            <person name="Kellner H."/>
        </authorList>
    </citation>
    <scope>NUCLEOTIDE SEQUENCE [LARGE SCALE GENOMIC DNA]</scope>
    <source>
        <strain evidence="2 3">DSM 108281</strain>
    </source>
</reference>
<dbReference type="InterPro" id="IPR009011">
    <property type="entry name" value="Man6P_isomerase_rcpt-bd_dom_sf"/>
</dbReference>
<dbReference type="Gene3D" id="2.70.130.10">
    <property type="entry name" value="Mannose-6-phosphate receptor binding domain"/>
    <property type="match status" value="1"/>
</dbReference>
<name>A0A4V3XDI3_9AGAM</name>
<accession>A0A4V3XDI3</accession>
<dbReference type="SUPFAM" id="SSF50911">
    <property type="entry name" value="Mannose 6-phosphate receptor domain"/>
    <property type="match status" value="1"/>
</dbReference>